<keyword evidence="2" id="KW-1185">Reference proteome</keyword>
<dbReference type="Proteomes" id="UP000813444">
    <property type="component" value="Unassembled WGS sequence"/>
</dbReference>
<organism evidence="1 2">
    <name type="scientific">Stachybotrys elegans</name>
    <dbReference type="NCBI Taxonomy" id="80388"/>
    <lineage>
        <taxon>Eukaryota</taxon>
        <taxon>Fungi</taxon>
        <taxon>Dikarya</taxon>
        <taxon>Ascomycota</taxon>
        <taxon>Pezizomycotina</taxon>
        <taxon>Sordariomycetes</taxon>
        <taxon>Hypocreomycetidae</taxon>
        <taxon>Hypocreales</taxon>
        <taxon>Stachybotryaceae</taxon>
        <taxon>Stachybotrys</taxon>
    </lineage>
</organism>
<gene>
    <name evidence="1" type="ORF">B0I35DRAFT_443489</name>
</gene>
<dbReference type="OrthoDB" id="4424523at2759"/>
<reference evidence="1" key="1">
    <citation type="journal article" date="2021" name="Nat. Commun.">
        <title>Genetic determinants of endophytism in the Arabidopsis root mycobiome.</title>
        <authorList>
            <person name="Mesny F."/>
            <person name="Miyauchi S."/>
            <person name="Thiergart T."/>
            <person name="Pickel B."/>
            <person name="Atanasova L."/>
            <person name="Karlsson M."/>
            <person name="Huettel B."/>
            <person name="Barry K.W."/>
            <person name="Haridas S."/>
            <person name="Chen C."/>
            <person name="Bauer D."/>
            <person name="Andreopoulos W."/>
            <person name="Pangilinan J."/>
            <person name="LaButti K."/>
            <person name="Riley R."/>
            <person name="Lipzen A."/>
            <person name="Clum A."/>
            <person name="Drula E."/>
            <person name="Henrissat B."/>
            <person name="Kohler A."/>
            <person name="Grigoriev I.V."/>
            <person name="Martin F.M."/>
            <person name="Hacquard S."/>
        </authorList>
    </citation>
    <scope>NUCLEOTIDE SEQUENCE</scope>
    <source>
        <strain evidence="1">MPI-CAGE-CH-0235</strain>
    </source>
</reference>
<comment type="caution">
    <text evidence="1">The sequence shown here is derived from an EMBL/GenBank/DDBJ whole genome shotgun (WGS) entry which is preliminary data.</text>
</comment>
<accession>A0A8K0SBS8</accession>
<dbReference type="AlphaFoldDB" id="A0A8K0SBS8"/>
<evidence type="ECO:0000313" key="1">
    <source>
        <dbReference type="EMBL" id="KAH7305906.1"/>
    </source>
</evidence>
<proteinExistence type="predicted"/>
<protein>
    <submittedName>
        <fullName evidence="1">Uncharacterized protein</fullName>
    </submittedName>
</protein>
<dbReference type="EMBL" id="JAGPNK010000017">
    <property type="protein sequence ID" value="KAH7305906.1"/>
    <property type="molecule type" value="Genomic_DNA"/>
</dbReference>
<sequence length="247" mass="28830">MSENQGQTLEEHVHIDFVNIRDNQLNHIIRGMQQTGFHKWGFVIYRCTYSDDAAWLRYVHYMRNTIMESLELHDLQLLLSKYLYIPVIEDRERLDGASKTVVRNTFAEKADRERKRDQGGPGTATIFAKMLPRFNYCLYVDRACLGTLLAREQWEREEQQGQHEHDMPPDVVCAIIDTDCEPEGEGKDGYEPVEGCTRYFPGWMYCCLDLLTPLYNRLHHQELIDGWQTYERPPGIANALGGQRMPL</sequence>
<name>A0A8K0SBS8_9HYPO</name>
<evidence type="ECO:0000313" key="2">
    <source>
        <dbReference type="Proteomes" id="UP000813444"/>
    </source>
</evidence>